<sequence>MPVERSQRVVLATSREKLDKFISDLVSFEYFHFAEESQEFLDYALAQRVDEMYSRLLSLADRLHLKKDVGVIDSFREGYPPSKRTVISAADLSGLVAELEAREEADAGEMRKLMDELDQASKREESLERLHATVGAFSKLELDLRSLASLRRLYVELFVADRKDVAEISRSVGDKGALYSEPLDARSALCAVIALRENADYVERAVRAFEVSYLRLPEGYPSVPSEAYRRIAEELEAARKEVEEISKRVKALAEEKGREIEELLEAVELARAQTARMRSSNLKRVAIVEGYVPSGMLENFRRKFGGYLVGVEEQTGDEPGIFRNNRYSANYEEITLQQGPPSKREVDPTTIISFVFPTFFGFMFGDLGHGILLIILGLILRLRGYESLRRWGNLIISFGVGAAIMGVLDGEVFGLELWHLIGVSRLYGIPVPIIPAHDVVTVNSAYVVDLLLVIALLIGVGHILSAYTLGFYQEARARGLKYAAIQRIPVYAFYISALFWGYAFIMSGYSFSAVMGPVMTPLGVTTETISHVTLPIVLAGSIGMIVTKAMESNYMESVIDWLVNVIEIISNSISYLRLAVLLMVHIALLYIIDMFYPAGVAGAAAAVGYTGWILGNMGVAALEGLMVYIQDIRLHAYEWFIRFYEGKGKLFQPLSMRGKRVELRLATIINAASRSTA</sequence>
<evidence type="ECO:0000256" key="10">
    <source>
        <dbReference type="RuleBase" id="RU361189"/>
    </source>
</evidence>
<keyword evidence="7 10" id="KW-0472">Membrane</keyword>
<feature type="transmembrane region" description="Helical" evidence="10">
    <location>
        <begin position="450"/>
        <end position="469"/>
    </location>
</feature>
<feature type="transmembrane region" description="Helical" evidence="10">
    <location>
        <begin position="391"/>
        <end position="408"/>
    </location>
</feature>
<protein>
    <recommendedName>
        <fullName evidence="9 10">A-type ATP synthase subunit I</fullName>
    </recommendedName>
</protein>
<feature type="transmembrane region" description="Helical" evidence="10">
    <location>
        <begin position="578"/>
        <end position="597"/>
    </location>
</feature>
<evidence type="ECO:0000256" key="2">
    <source>
        <dbReference type="ARBA" id="ARBA00009904"/>
    </source>
</evidence>
<evidence type="ECO:0000256" key="11">
    <source>
        <dbReference type="SAM" id="Coils"/>
    </source>
</evidence>
<keyword evidence="13" id="KW-1185">Reference proteome</keyword>
<dbReference type="GO" id="GO:0007035">
    <property type="term" value="P:vacuolar acidification"/>
    <property type="evidence" value="ECO:0007669"/>
    <property type="project" value="TreeGrafter"/>
</dbReference>
<keyword evidence="12" id="KW-0378">Hydrolase</keyword>
<reference evidence="12 13" key="1">
    <citation type="journal article" date="2019" name="ISME J.">
        <title>Isolation and characterization of a thermophilic sulfur- and iron-reducing thaumarchaeote from a terrestrial acidic hot spring.</title>
        <authorList>
            <person name="Kato S."/>
            <person name="Itoh T."/>
            <person name="Yuki M."/>
            <person name="Nagamori M."/>
            <person name="Ohnishi M."/>
            <person name="Uematsu K."/>
            <person name="Suzuki K."/>
            <person name="Takashina T."/>
            <person name="Ohkuma M."/>
        </authorList>
    </citation>
    <scope>NUCLEOTIDE SEQUENCE [LARGE SCALE GENOMIC DNA]</scope>
    <source>
        <strain evidence="12 13">NAS-02</strain>
    </source>
</reference>
<dbReference type="GeneID" id="55584017"/>
<dbReference type="KEGG" id="ccai:NAS2_0199"/>
<dbReference type="PANTHER" id="PTHR11629">
    <property type="entry name" value="VACUOLAR PROTON ATPASES"/>
    <property type="match status" value="1"/>
</dbReference>
<gene>
    <name evidence="12" type="ORF">NAS2_0199</name>
</gene>
<keyword evidence="5 10" id="KW-1133">Transmembrane helix</keyword>
<dbReference type="OrthoDB" id="85892at2157"/>
<dbReference type="GO" id="GO:0016787">
    <property type="term" value="F:hydrolase activity"/>
    <property type="evidence" value="ECO:0007669"/>
    <property type="project" value="UniProtKB-KW"/>
</dbReference>
<organism evidence="12 13">
    <name type="scientific">Conexivisphaera calida</name>
    <dbReference type="NCBI Taxonomy" id="1874277"/>
    <lineage>
        <taxon>Archaea</taxon>
        <taxon>Nitrososphaerota</taxon>
        <taxon>Conexivisphaeria</taxon>
        <taxon>Conexivisphaerales</taxon>
        <taxon>Conexivisphaeraceae</taxon>
        <taxon>Conexivisphaera</taxon>
    </lineage>
</organism>
<accession>A0A4P2VAT5</accession>
<dbReference type="GO" id="GO:0051117">
    <property type="term" value="F:ATPase binding"/>
    <property type="evidence" value="ECO:0007669"/>
    <property type="project" value="TreeGrafter"/>
</dbReference>
<evidence type="ECO:0000256" key="1">
    <source>
        <dbReference type="ARBA" id="ARBA00004141"/>
    </source>
</evidence>
<dbReference type="GO" id="GO:0033179">
    <property type="term" value="C:proton-transporting V-type ATPase, V0 domain"/>
    <property type="evidence" value="ECO:0007669"/>
    <property type="project" value="InterPro"/>
</dbReference>
<dbReference type="InterPro" id="IPR002490">
    <property type="entry name" value="V-ATPase_116kDa_su"/>
</dbReference>
<evidence type="ECO:0000256" key="8">
    <source>
        <dbReference type="ARBA" id="ARBA00059506"/>
    </source>
</evidence>
<feature type="coiled-coil region" evidence="11">
    <location>
        <begin position="225"/>
        <end position="273"/>
    </location>
</feature>
<name>A0A4P2VAT5_9ARCH</name>
<keyword evidence="3 10" id="KW-0813">Transport</keyword>
<proteinExistence type="inferred from homology"/>
<keyword evidence="4 10" id="KW-0812">Transmembrane</keyword>
<dbReference type="AlphaFoldDB" id="A0A4P2VAT5"/>
<dbReference type="Pfam" id="PF01496">
    <property type="entry name" value="V_ATPase_I"/>
    <property type="match status" value="1"/>
</dbReference>
<dbReference type="Proteomes" id="UP000509448">
    <property type="component" value="Chromosome"/>
</dbReference>
<dbReference type="GO" id="GO:0016471">
    <property type="term" value="C:vacuolar proton-transporting V-type ATPase complex"/>
    <property type="evidence" value="ECO:0007669"/>
    <property type="project" value="TreeGrafter"/>
</dbReference>
<dbReference type="EMBL" id="AP018732">
    <property type="protein sequence ID" value="BBE41596.1"/>
    <property type="molecule type" value="Genomic_DNA"/>
</dbReference>
<comment type="function">
    <text evidence="8">Component of the A-type ATP synthase that produces ATP from ADP in the presence of a proton gradient across the membrane.</text>
</comment>
<feature type="transmembrane region" description="Helical" evidence="10">
    <location>
        <begin position="609"/>
        <end position="629"/>
    </location>
</feature>
<evidence type="ECO:0000256" key="5">
    <source>
        <dbReference type="ARBA" id="ARBA00022989"/>
    </source>
</evidence>
<comment type="similarity">
    <text evidence="2 10">Belongs to the V-ATPase 116 kDa subunit family.</text>
</comment>
<feature type="transmembrane region" description="Helical" evidence="10">
    <location>
        <begin position="490"/>
        <end position="509"/>
    </location>
</feature>
<evidence type="ECO:0000313" key="13">
    <source>
        <dbReference type="Proteomes" id="UP000509448"/>
    </source>
</evidence>
<evidence type="ECO:0000256" key="6">
    <source>
        <dbReference type="ARBA" id="ARBA00023065"/>
    </source>
</evidence>
<dbReference type="GO" id="GO:0046961">
    <property type="term" value="F:proton-transporting ATPase activity, rotational mechanism"/>
    <property type="evidence" value="ECO:0007669"/>
    <property type="project" value="InterPro"/>
</dbReference>
<dbReference type="PANTHER" id="PTHR11629:SF63">
    <property type="entry name" value="V-TYPE PROTON ATPASE SUBUNIT A"/>
    <property type="match status" value="1"/>
</dbReference>
<feature type="transmembrane region" description="Helical" evidence="10">
    <location>
        <begin position="529"/>
        <end position="547"/>
    </location>
</feature>
<dbReference type="RefSeq" id="WP_174447925.1">
    <property type="nucleotide sequence ID" value="NZ_AP018732.1"/>
</dbReference>
<dbReference type="Gene3D" id="1.20.1460.20">
    <property type="match status" value="1"/>
</dbReference>
<dbReference type="Gene3D" id="3.30.70.2750">
    <property type="match status" value="1"/>
</dbReference>
<evidence type="ECO:0000256" key="9">
    <source>
        <dbReference type="ARBA" id="ARBA00068671"/>
    </source>
</evidence>
<evidence type="ECO:0000313" key="12">
    <source>
        <dbReference type="EMBL" id="BBE41596.1"/>
    </source>
</evidence>
<evidence type="ECO:0000256" key="3">
    <source>
        <dbReference type="ARBA" id="ARBA00022448"/>
    </source>
</evidence>
<comment type="subcellular location">
    <subcellularLocation>
        <location evidence="1">Membrane</location>
        <topology evidence="1">Multi-pass membrane protein</topology>
    </subcellularLocation>
</comment>
<feature type="coiled-coil region" evidence="11">
    <location>
        <begin position="96"/>
        <end position="130"/>
    </location>
</feature>
<feature type="transmembrane region" description="Helical" evidence="10">
    <location>
        <begin position="351"/>
        <end position="379"/>
    </location>
</feature>
<evidence type="ECO:0000256" key="4">
    <source>
        <dbReference type="ARBA" id="ARBA00022692"/>
    </source>
</evidence>
<keyword evidence="11" id="KW-0175">Coiled coil</keyword>
<keyword evidence="6 10" id="KW-0406">Ion transport</keyword>
<evidence type="ECO:0000256" key="7">
    <source>
        <dbReference type="ARBA" id="ARBA00023136"/>
    </source>
</evidence>
<dbReference type="Gene3D" id="3.30.70.2170">
    <property type="match status" value="1"/>
</dbReference>